<accession>A0A495IM92</accession>
<sequence length="126" mass="14124">MELTRIGLWTQQSGDGLPAPESLVDSNRPLDEHTLVADYLERGFVCRAYLGRATCRLCGTDLGSLELTDGSFAWPEGLPHYLRAHGVALPEEFIRYVLQRVDALEEASGQVRWWIERTSSSPVDHP</sequence>
<protein>
    <submittedName>
        <fullName evidence="1">Uncharacterized protein</fullName>
    </submittedName>
</protein>
<name>A0A495IM92_9MICO</name>
<evidence type="ECO:0000313" key="2">
    <source>
        <dbReference type="Proteomes" id="UP000280008"/>
    </source>
</evidence>
<dbReference type="OrthoDB" id="275232at2"/>
<proteinExistence type="predicted"/>
<dbReference type="AlphaFoldDB" id="A0A495IM92"/>
<comment type="caution">
    <text evidence="1">The sequence shown here is derived from an EMBL/GenBank/DDBJ whole genome shotgun (WGS) entry which is preliminary data.</text>
</comment>
<reference evidence="1 2" key="1">
    <citation type="submission" date="2018-10" db="EMBL/GenBank/DDBJ databases">
        <title>Sequencing the genomes of 1000 actinobacteria strains.</title>
        <authorList>
            <person name="Klenk H.-P."/>
        </authorList>
    </citation>
    <scope>NUCLEOTIDE SEQUENCE [LARGE SCALE GENOMIC DNA]</scope>
    <source>
        <strain evidence="1 2">DSM 17894</strain>
    </source>
</reference>
<organism evidence="1 2">
    <name type="scientific">Frondihabitans australicus</name>
    <dbReference type="NCBI Taxonomy" id="386892"/>
    <lineage>
        <taxon>Bacteria</taxon>
        <taxon>Bacillati</taxon>
        <taxon>Actinomycetota</taxon>
        <taxon>Actinomycetes</taxon>
        <taxon>Micrococcales</taxon>
        <taxon>Microbacteriaceae</taxon>
        <taxon>Frondihabitans</taxon>
    </lineage>
</organism>
<evidence type="ECO:0000313" key="1">
    <source>
        <dbReference type="EMBL" id="RKR76381.1"/>
    </source>
</evidence>
<dbReference type="EMBL" id="RBKS01000001">
    <property type="protein sequence ID" value="RKR76381.1"/>
    <property type="molecule type" value="Genomic_DNA"/>
</dbReference>
<keyword evidence="2" id="KW-1185">Reference proteome</keyword>
<dbReference type="RefSeq" id="WP_121371360.1">
    <property type="nucleotide sequence ID" value="NZ_RBKS01000001.1"/>
</dbReference>
<gene>
    <name evidence="1" type="ORF">C8E83_3554</name>
</gene>
<dbReference type="Proteomes" id="UP000280008">
    <property type="component" value="Unassembled WGS sequence"/>
</dbReference>